<gene>
    <name evidence="1" type="ORF">BC643_0189</name>
</gene>
<dbReference type="OrthoDB" id="9796999at2"/>
<sequence>MHEITTIYFTDRADWRKWLEANFETADDIWLEYPLKKTGRKRILYNDAVEEALCFGWIDTTIKSLDEETAIQRFCKRRKNSSFSQPNLERLKWLFENKLIHDSIRDDVSKRVQQEFVFPEDIIAQLKSKKAVWENYQNFSEPYKRIRIAYIDSARKRPEEFEKRLNNFIAKTRENKPIKGFGGIEKYY</sequence>
<dbReference type="Pfam" id="PF13376">
    <property type="entry name" value="OmdA"/>
    <property type="match status" value="1"/>
</dbReference>
<proteinExistence type="predicted"/>
<keyword evidence="2" id="KW-1185">Reference proteome</keyword>
<comment type="caution">
    <text evidence="1">The sequence shown here is derived from an EMBL/GenBank/DDBJ whole genome shotgun (WGS) entry which is preliminary data.</text>
</comment>
<evidence type="ECO:0000313" key="1">
    <source>
        <dbReference type="EMBL" id="RKD89856.1"/>
    </source>
</evidence>
<dbReference type="AlphaFoldDB" id="A0A419W2Y8"/>
<name>A0A419W2Y8_9BACT</name>
<accession>A0A419W2Y8</accession>
<organism evidence="1 2">
    <name type="scientific">Mangrovibacterium diazotrophicum</name>
    <dbReference type="NCBI Taxonomy" id="1261403"/>
    <lineage>
        <taxon>Bacteria</taxon>
        <taxon>Pseudomonadati</taxon>
        <taxon>Bacteroidota</taxon>
        <taxon>Bacteroidia</taxon>
        <taxon>Marinilabiliales</taxon>
        <taxon>Prolixibacteraceae</taxon>
        <taxon>Mangrovibacterium</taxon>
    </lineage>
</organism>
<dbReference type="EMBL" id="RAPN01000001">
    <property type="protein sequence ID" value="RKD89856.1"/>
    <property type="molecule type" value="Genomic_DNA"/>
</dbReference>
<evidence type="ECO:0000313" key="2">
    <source>
        <dbReference type="Proteomes" id="UP000283387"/>
    </source>
</evidence>
<reference evidence="1 2" key="1">
    <citation type="submission" date="2018-09" db="EMBL/GenBank/DDBJ databases">
        <title>Genomic Encyclopedia of Archaeal and Bacterial Type Strains, Phase II (KMG-II): from individual species to whole genera.</title>
        <authorList>
            <person name="Goeker M."/>
        </authorList>
    </citation>
    <scope>NUCLEOTIDE SEQUENCE [LARGE SCALE GENOMIC DNA]</scope>
    <source>
        <strain evidence="1 2">DSM 27148</strain>
    </source>
</reference>
<dbReference type="RefSeq" id="WP_120271304.1">
    <property type="nucleotide sequence ID" value="NZ_RAPN01000001.1"/>
</dbReference>
<dbReference type="Proteomes" id="UP000283387">
    <property type="component" value="Unassembled WGS sequence"/>
</dbReference>
<protein>
    <submittedName>
        <fullName evidence="1">Uncharacterized protein YdeI (YjbR/CyaY-like superfamily)</fullName>
    </submittedName>
</protein>